<dbReference type="Gene3D" id="2.60.120.10">
    <property type="entry name" value="Jelly Rolls"/>
    <property type="match status" value="1"/>
</dbReference>
<dbReference type="Pfam" id="PF00027">
    <property type="entry name" value="cNMP_binding"/>
    <property type="match status" value="1"/>
</dbReference>
<dbReference type="SMART" id="SM00100">
    <property type="entry name" value="cNMP"/>
    <property type="match status" value="1"/>
</dbReference>
<dbReference type="GO" id="GO:0098855">
    <property type="term" value="C:HCN channel complex"/>
    <property type="evidence" value="ECO:0007669"/>
    <property type="project" value="TreeGrafter"/>
</dbReference>
<dbReference type="PANTHER" id="PTHR45689:SF5">
    <property type="entry name" value="I[[H]] CHANNEL, ISOFORM E"/>
    <property type="match status" value="1"/>
</dbReference>
<dbReference type="CDD" id="cd00038">
    <property type="entry name" value="CAP_ED"/>
    <property type="match status" value="1"/>
</dbReference>
<feature type="compositionally biased region" description="Polar residues" evidence="1">
    <location>
        <begin position="8"/>
        <end position="18"/>
    </location>
</feature>
<dbReference type="InterPro" id="IPR014710">
    <property type="entry name" value="RmlC-like_jellyroll"/>
</dbReference>
<accession>A0A9W6YK99</accession>
<keyword evidence="5" id="KW-1185">Reference proteome</keyword>
<dbReference type="GO" id="GO:0005249">
    <property type="term" value="F:voltage-gated potassium channel activity"/>
    <property type="evidence" value="ECO:0007669"/>
    <property type="project" value="TreeGrafter"/>
</dbReference>
<keyword evidence="2" id="KW-0812">Transmembrane</keyword>
<evidence type="ECO:0000313" key="5">
    <source>
        <dbReference type="Proteomes" id="UP001165121"/>
    </source>
</evidence>
<dbReference type="PROSITE" id="PS50042">
    <property type="entry name" value="CNMP_BINDING_3"/>
    <property type="match status" value="1"/>
</dbReference>
<comment type="caution">
    <text evidence="4">The sequence shown here is derived from an EMBL/GenBank/DDBJ whole genome shotgun (WGS) entry which is preliminary data.</text>
</comment>
<dbReference type="InterPro" id="IPR000595">
    <property type="entry name" value="cNMP-bd_dom"/>
</dbReference>
<feature type="region of interest" description="Disordered" evidence="1">
    <location>
        <begin position="777"/>
        <end position="844"/>
    </location>
</feature>
<feature type="transmembrane region" description="Helical" evidence="2">
    <location>
        <begin position="294"/>
        <end position="314"/>
    </location>
</feature>
<dbReference type="PANTHER" id="PTHR45689">
    <property type="entry name" value="I[[H]] CHANNEL, ISOFORM E"/>
    <property type="match status" value="1"/>
</dbReference>
<dbReference type="InterPro" id="IPR051413">
    <property type="entry name" value="K/Na_HCN_channel"/>
</dbReference>
<evidence type="ECO:0000256" key="1">
    <source>
        <dbReference type="SAM" id="MobiDB-lite"/>
    </source>
</evidence>
<gene>
    <name evidence="4" type="ORF">Pfra01_003067600</name>
</gene>
<feature type="domain" description="Cyclic nucleotide-binding" evidence="3">
    <location>
        <begin position="503"/>
        <end position="690"/>
    </location>
</feature>
<feature type="compositionally biased region" description="Polar residues" evidence="1">
    <location>
        <begin position="88"/>
        <end position="100"/>
    </location>
</feature>
<dbReference type="InterPro" id="IPR018490">
    <property type="entry name" value="cNMP-bd_dom_sf"/>
</dbReference>
<dbReference type="SUPFAM" id="SSF51206">
    <property type="entry name" value="cAMP-binding domain-like"/>
    <property type="match status" value="1"/>
</dbReference>
<feature type="region of interest" description="Disordered" evidence="1">
    <location>
        <begin position="1"/>
        <end position="29"/>
    </location>
</feature>
<proteinExistence type="predicted"/>
<keyword evidence="2" id="KW-1133">Transmembrane helix</keyword>
<sequence>MAGLSEAASPQQFNVIDTNQDEENGSNTTVTAPSTVLALQHALDEQDPTPVVQRNTRRSSRQNSSGGVHPATREMGEATTHARKRSVSTRGITGTPTNSEATWVTLSSGLRRSVSDIQAHIDRNNRRRAKESPYEEMMERFQIRKLQRTTSTIEVGLENLLGGARLDIAGATSSAHTALTPRTQLQEHQLLTRRSARNVSEYPSINDVGNRNSSFLHLSEAASSTTPLGAGRPPLESGTSSLHLTEQSNLVYGTIGQPPHLSSQWRYALSYIASALHRLSRPVSPFSKVSQIRYAVTLIATVVYVLWLPLELAFHNDHLLSSADTVIRVLLLLDIVFTLHTGYMTETGKIVTSHWHIFSHYMKTRFILDALISVPLLIHSNNAIPGEGVLTDTAAQNLFASLSVIVGSIVLAVMFGHVAILVSNFNANITSYQRKMEEVFAMTAKLQLPAPLRERIREYYEHLWHEYECLDGEIVQFSKELSHTLGLEVVLFKYMEVVMHVPFWKDCTPDFQKQLMLRLDVRVYLPNDFIMREGEVDDEFYMVNRGYCEICRDKTGFERVTTSTIATGRSSGDGLSFGRRNSGGMGARRRSITINADHPDDGCRQSAYELDAAQRRYYRSGGPGGKGREVLISRGQAFGDMALLMNCQRAANVRAVTHVEMCVLARDDFQNVLGRYPEDCHRVVVDMLATYMQSYELCKSRCPMLEIVRKIYSPETIAEACAKAGGHTPLLPAVLTARQAAERIYTAINIEANDGTLKFGVGVNIRDQLIDLRERLRGKRKKEQQSRASFVVSPTSSSHGTPNRNNQQRVTDFSEVRNDNAETTEPVESIPQNPEFHESMQLTS</sequence>
<dbReference type="OrthoDB" id="421226at2759"/>
<reference evidence="4" key="1">
    <citation type="submission" date="2023-04" db="EMBL/GenBank/DDBJ databases">
        <title>Phytophthora fragariaefolia NBRC 109709.</title>
        <authorList>
            <person name="Ichikawa N."/>
            <person name="Sato H."/>
            <person name="Tonouchi N."/>
        </authorList>
    </citation>
    <scope>NUCLEOTIDE SEQUENCE</scope>
    <source>
        <strain evidence="4">NBRC 109709</strain>
    </source>
</reference>
<keyword evidence="2" id="KW-0472">Membrane</keyword>
<evidence type="ECO:0000259" key="3">
    <source>
        <dbReference type="PROSITE" id="PS50042"/>
    </source>
</evidence>
<evidence type="ECO:0000313" key="4">
    <source>
        <dbReference type="EMBL" id="GMG18392.1"/>
    </source>
</evidence>
<dbReference type="GO" id="GO:0035725">
    <property type="term" value="P:sodium ion transmembrane transport"/>
    <property type="evidence" value="ECO:0007669"/>
    <property type="project" value="TreeGrafter"/>
</dbReference>
<dbReference type="EMBL" id="BSXT01019415">
    <property type="protein sequence ID" value="GMG18392.1"/>
    <property type="molecule type" value="Genomic_DNA"/>
</dbReference>
<organism evidence="4 5">
    <name type="scientific">Phytophthora fragariaefolia</name>
    <dbReference type="NCBI Taxonomy" id="1490495"/>
    <lineage>
        <taxon>Eukaryota</taxon>
        <taxon>Sar</taxon>
        <taxon>Stramenopiles</taxon>
        <taxon>Oomycota</taxon>
        <taxon>Peronosporomycetes</taxon>
        <taxon>Peronosporales</taxon>
        <taxon>Peronosporaceae</taxon>
        <taxon>Phytophthora</taxon>
    </lineage>
</organism>
<name>A0A9W6YK99_9STRA</name>
<dbReference type="Proteomes" id="UP001165121">
    <property type="component" value="Unassembled WGS sequence"/>
</dbReference>
<protein>
    <submittedName>
        <fullName evidence="4">Unnamed protein product</fullName>
    </submittedName>
</protein>
<feature type="transmembrane region" description="Helical" evidence="2">
    <location>
        <begin position="404"/>
        <end position="427"/>
    </location>
</feature>
<feature type="region of interest" description="Disordered" evidence="1">
    <location>
        <begin position="42"/>
        <end position="100"/>
    </location>
</feature>
<dbReference type="Gene3D" id="1.10.287.630">
    <property type="entry name" value="Helix hairpin bin"/>
    <property type="match status" value="1"/>
</dbReference>
<evidence type="ECO:0000256" key="2">
    <source>
        <dbReference type="SAM" id="Phobius"/>
    </source>
</evidence>
<dbReference type="AlphaFoldDB" id="A0A9W6YK99"/>
<dbReference type="GO" id="GO:0003254">
    <property type="term" value="P:regulation of membrane depolarization"/>
    <property type="evidence" value="ECO:0007669"/>
    <property type="project" value="TreeGrafter"/>
</dbReference>
<feature type="compositionally biased region" description="Polar residues" evidence="1">
    <location>
        <begin position="786"/>
        <end position="811"/>
    </location>
</feature>